<evidence type="ECO:0000259" key="4">
    <source>
        <dbReference type="Pfam" id="PF13802"/>
    </source>
</evidence>
<dbReference type="InterPro" id="IPR017853">
    <property type="entry name" value="GH"/>
</dbReference>
<dbReference type="Gene3D" id="3.20.20.80">
    <property type="entry name" value="Glycosidases"/>
    <property type="match status" value="2"/>
</dbReference>
<dbReference type="Proteomes" id="UP000716004">
    <property type="component" value="Unassembled WGS sequence"/>
</dbReference>
<evidence type="ECO:0000259" key="5">
    <source>
        <dbReference type="Pfam" id="PF21365"/>
    </source>
</evidence>
<evidence type="ECO:0000256" key="2">
    <source>
        <dbReference type="RuleBase" id="RU361185"/>
    </source>
</evidence>
<organism evidence="6 8">
    <name type="scientific">Candidatus Sysuiplasma superficiale</name>
    <dbReference type="NCBI Taxonomy" id="2823368"/>
    <lineage>
        <taxon>Archaea</taxon>
        <taxon>Methanobacteriati</taxon>
        <taxon>Thermoplasmatota</taxon>
        <taxon>Thermoplasmata</taxon>
        <taxon>Candidatus Sysuiplasmatales</taxon>
        <taxon>Candidatus Sysuiplasmataceae</taxon>
        <taxon>Candidatus Sysuiplasma</taxon>
    </lineage>
</organism>
<dbReference type="EMBL" id="JAHEAC010000008">
    <property type="protein sequence ID" value="MBX8643455.1"/>
    <property type="molecule type" value="Genomic_DNA"/>
</dbReference>
<evidence type="ECO:0000313" key="8">
    <source>
        <dbReference type="Proteomes" id="UP000716004"/>
    </source>
</evidence>
<comment type="similarity">
    <text evidence="1 2">Belongs to the glycosyl hydrolase 31 family.</text>
</comment>
<dbReference type="SUPFAM" id="SSF74650">
    <property type="entry name" value="Galactose mutarotase-like"/>
    <property type="match status" value="1"/>
</dbReference>
<protein>
    <submittedName>
        <fullName evidence="6">Glycoside hydrolase family 31 protein</fullName>
    </submittedName>
</protein>
<dbReference type="InterPro" id="IPR025887">
    <property type="entry name" value="Glyco_hydro_31_N_dom"/>
</dbReference>
<feature type="domain" description="Glycoside hydrolase family 31 N-terminal" evidence="4">
    <location>
        <begin position="109"/>
        <end position="184"/>
    </location>
</feature>
<dbReference type="SUPFAM" id="SSF51445">
    <property type="entry name" value="(Trans)glycosidases"/>
    <property type="match status" value="1"/>
</dbReference>
<gene>
    <name evidence="6" type="ORF">J9259_04725</name>
    <name evidence="7" type="ORF">KIY12_01815</name>
</gene>
<accession>A0A8J7YS93</accession>
<dbReference type="InterPro" id="IPR000322">
    <property type="entry name" value="Glyco_hydro_31_TIM"/>
</dbReference>
<dbReference type="InterPro" id="IPR011013">
    <property type="entry name" value="Gal_mutarotase_sf_dom"/>
</dbReference>
<dbReference type="GO" id="GO:0030246">
    <property type="term" value="F:carbohydrate binding"/>
    <property type="evidence" value="ECO:0007669"/>
    <property type="project" value="InterPro"/>
</dbReference>
<dbReference type="EMBL" id="JAGVSJ010000009">
    <property type="protein sequence ID" value="MBX8631808.1"/>
    <property type="molecule type" value="Genomic_DNA"/>
</dbReference>
<dbReference type="Pfam" id="PF13802">
    <property type="entry name" value="Gal_mutarotas_2"/>
    <property type="match status" value="1"/>
</dbReference>
<dbReference type="SUPFAM" id="SSF51011">
    <property type="entry name" value="Glycosyl hydrolase domain"/>
    <property type="match status" value="1"/>
</dbReference>
<sequence>MPEMRSTGQAKDIDAVSASFKLKGSKGKDILIRFTQSGKNCLRMNISGPQHTPRGSSFRNFRNGRIGRFDISTGEESAALRIRFRNRNTITIPNYLPIGKKGLPEGLSVTDGGVTVPFEIDEDEGLYGLGEFFGDINRNGQELSVNVRDSFQLPNDETYVTYPFFWSTKGYGIFVNTSSIVTFDFGHNFKGIGEMKVDRQPIEIYIFAGKPNEILKAYWKKTGTPQIPPLWSFGLWMSRCSYRNHDELLSVAEEIRRKHIPCDVIHLDPDWLRRPLPHSLQELMKEKGIDPESYAANYGNPAVLLERLNRDFPEYMRERGYPGEGCTFEWNTDAFPVPRKTIESLHRLSFRLSLWINPYIPRGTDIFNHLLEENLFVTDSDGVPVSMFDRMTHDFGAVDFTNPEARKWFSAKVTDLLEMGVDVLKTDYGEGAPLDAEYHSMKGEEAHNIYPTLYNETVFAAVAERRGEGIVWGRSGGIGIHRFPLQWGGDPGCRKRDMYASLRGALSYALSGGAFMSFDIGGFAGTPEPELYARWAQMGLLFSHSRAHGTTPREPWFFGQRAERVFIEYDRLRYALIPYLYSQSLKSIREGKTLVRALVSEFPGDPFVRNMQDEYMLGDYLLVAPLTDGDRRTVYLPEGKWYDFWTGEMFEGPSSLDYSAPLEVIPLFVRDGASLLISLTGSEHTDENIFARMEIIFFGTPETRTIGLGKYGTVNVHRGGGGYSAEGRGSIAGSKITVRKFSASRRKKVL</sequence>
<dbReference type="InterPro" id="IPR048395">
    <property type="entry name" value="Glyco_hydro_31_C"/>
</dbReference>
<dbReference type="Proteomes" id="UP000750197">
    <property type="component" value="Unassembled WGS sequence"/>
</dbReference>
<reference evidence="6" key="1">
    <citation type="submission" date="2021-04" db="EMBL/GenBank/DDBJ databases">
        <title>Genomic insights into ecological role and evolution of a novel Thermoplasmata order Candidatus Sysuiplasmatales.</title>
        <authorList>
            <person name="Yuan Y."/>
        </authorList>
    </citation>
    <scope>NUCLEOTIDE SEQUENCE</scope>
    <source>
        <strain evidence="7">TUT19-bin139</strain>
        <strain evidence="6">YP2-bin.285</strain>
    </source>
</reference>
<feature type="domain" description="Glycoside hydrolase family 31 TIM barrel" evidence="3">
    <location>
        <begin position="225"/>
        <end position="583"/>
    </location>
</feature>
<dbReference type="Pfam" id="PF21365">
    <property type="entry name" value="Glyco_hydro_31_3rd"/>
    <property type="match status" value="1"/>
</dbReference>
<dbReference type="AlphaFoldDB" id="A0A8J7YS93"/>
<keyword evidence="2 6" id="KW-0378">Hydrolase</keyword>
<dbReference type="InterPro" id="IPR051816">
    <property type="entry name" value="Glycosyl_Hydrolase_31"/>
</dbReference>
<dbReference type="PANTHER" id="PTHR43863">
    <property type="entry name" value="HYDROLASE, PUTATIVE (AFU_ORTHOLOGUE AFUA_1G03140)-RELATED"/>
    <property type="match status" value="1"/>
</dbReference>
<dbReference type="InterPro" id="IPR013780">
    <property type="entry name" value="Glyco_hydro_b"/>
</dbReference>
<evidence type="ECO:0000313" key="7">
    <source>
        <dbReference type="EMBL" id="MBX8643455.1"/>
    </source>
</evidence>
<evidence type="ECO:0000313" key="6">
    <source>
        <dbReference type="EMBL" id="MBX8631808.1"/>
    </source>
</evidence>
<evidence type="ECO:0000259" key="3">
    <source>
        <dbReference type="Pfam" id="PF01055"/>
    </source>
</evidence>
<evidence type="ECO:0000256" key="1">
    <source>
        <dbReference type="ARBA" id="ARBA00007806"/>
    </source>
</evidence>
<dbReference type="Pfam" id="PF01055">
    <property type="entry name" value="Glyco_hydro_31_2nd"/>
    <property type="match status" value="1"/>
</dbReference>
<name>A0A8J7YS93_9ARCH</name>
<dbReference type="CDD" id="cd14752">
    <property type="entry name" value="GH31_N"/>
    <property type="match status" value="1"/>
</dbReference>
<proteinExistence type="inferred from homology"/>
<dbReference type="GO" id="GO:0005975">
    <property type="term" value="P:carbohydrate metabolic process"/>
    <property type="evidence" value="ECO:0007669"/>
    <property type="project" value="InterPro"/>
</dbReference>
<dbReference type="PANTHER" id="PTHR43863:SF2">
    <property type="entry name" value="MALTASE-GLUCOAMYLASE"/>
    <property type="match status" value="1"/>
</dbReference>
<dbReference type="Gene3D" id="2.60.40.1180">
    <property type="entry name" value="Golgi alpha-mannosidase II"/>
    <property type="match status" value="1"/>
</dbReference>
<feature type="domain" description="Glycosyl hydrolase family 31 C-terminal" evidence="5">
    <location>
        <begin position="591"/>
        <end position="673"/>
    </location>
</feature>
<comment type="caution">
    <text evidence="6">The sequence shown here is derived from an EMBL/GenBank/DDBJ whole genome shotgun (WGS) entry which is preliminary data.</text>
</comment>
<dbReference type="Gene3D" id="2.60.40.1760">
    <property type="entry name" value="glycosyl hydrolase (family 31)"/>
    <property type="match status" value="1"/>
</dbReference>
<dbReference type="GO" id="GO:0004553">
    <property type="term" value="F:hydrolase activity, hydrolyzing O-glycosyl compounds"/>
    <property type="evidence" value="ECO:0007669"/>
    <property type="project" value="InterPro"/>
</dbReference>
<keyword evidence="2" id="KW-0326">Glycosidase</keyword>